<evidence type="ECO:0000256" key="2">
    <source>
        <dbReference type="ARBA" id="ARBA00009959"/>
    </source>
</evidence>
<evidence type="ECO:0000256" key="7">
    <source>
        <dbReference type="ARBA" id="ARBA00022842"/>
    </source>
</evidence>
<dbReference type="PANTHER" id="PTHR34405">
    <property type="entry name" value="CRISPR-ASSOCIATED ENDORIBONUCLEASE CAS2"/>
    <property type="match status" value="1"/>
</dbReference>
<dbReference type="GO" id="GO:0004521">
    <property type="term" value="F:RNA endonuclease activity"/>
    <property type="evidence" value="ECO:0007669"/>
    <property type="project" value="InterPro"/>
</dbReference>
<dbReference type="PANTHER" id="PTHR34405:SF1">
    <property type="entry name" value="CRISPR-ASSOCIATED ENDORIBONUCLEASE CAS2"/>
    <property type="match status" value="1"/>
</dbReference>
<dbReference type="InterPro" id="IPR021127">
    <property type="entry name" value="CRISPR_associated_Cas2"/>
</dbReference>
<protein>
    <recommendedName>
        <fullName evidence="9">CRISPR-associated endoribonuclease Cas2</fullName>
        <ecNumber evidence="9">3.1.-.-</ecNumber>
    </recommendedName>
</protein>
<accession>A0A1B1YDZ9</accession>
<evidence type="ECO:0000256" key="5">
    <source>
        <dbReference type="ARBA" id="ARBA00022759"/>
    </source>
</evidence>
<comment type="similarity">
    <text evidence="2 9">Belongs to the CRISPR-associated endoribonuclease Cas2 protein family.</text>
</comment>
<name>A0A1B1YDZ9_THEST</name>
<dbReference type="GO" id="GO:0051607">
    <property type="term" value="P:defense response to virus"/>
    <property type="evidence" value="ECO:0007669"/>
    <property type="project" value="UniProtKB-UniRule"/>
</dbReference>
<dbReference type="OrthoDB" id="279819at2"/>
<comment type="subunit">
    <text evidence="9">Homodimer, forms a heterotetramer with a Cas1 homodimer.</text>
</comment>
<dbReference type="CDD" id="cd09725">
    <property type="entry name" value="Cas2_I_II_III"/>
    <property type="match status" value="1"/>
</dbReference>
<evidence type="ECO:0000256" key="9">
    <source>
        <dbReference type="HAMAP-Rule" id="MF_01471"/>
    </source>
</evidence>
<organism evidence="10 11">
    <name type="scientific">Thermoclostridium stercorarium subsp. thermolacticum DSM 2910</name>
    <dbReference type="NCBI Taxonomy" id="1121336"/>
    <lineage>
        <taxon>Bacteria</taxon>
        <taxon>Bacillati</taxon>
        <taxon>Bacillota</taxon>
        <taxon>Clostridia</taxon>
        <taxon>Eubacteriales</taxon>
        <taxon>Oscillospiraceae</taxon>
        <taxon>Thermoclostridium</taxon>
    </lineage>
</organism>
<keyword evidence="4 9" id="KW-0479">Metal-binding</keyword>
<keyword evidence="8 9" id="KW-0051">Antiviral defense</keyword>
<evidence type="ECO:0000256" key="6">
    <source>
        <dbReference type="ARBA" id="ARBA00022801"/>
    </source>
</evidence>
<dbReference type="RefSeq" id="WP_015359318.1">
    <property type="nucleotide sequence ID" value="NZ_CP014672.1"/>
</dbReference>
<dbReference type="GO" id="GO:0016787">
    <property type="term" value="F:hydrolase activity"/>
    <property type="evidence" value="ECO:0007669"/>
    <property type="project" value="UniProtKB-KW"/>
</dbReference>
<evidence type="ECO:0000256" key="4">
    <source>
        <dbReference type="ARBA" id="ARBA00022723"/>
    </source>
</evidence>
<keyword evidence="5 9" id="KW-0255">Endonuclease</keyword>
<dbReference type="GO" id="GO:0043571">
    <property type="term" value="P:maintenance of CRISPR repeat elements"/>
    <property type="evidence" value="ECO:0007669"/>
    <property type="project" value="UniProtKB-UniRule"/>
</dbReference>
<evidence type="ECO:0000256" key="8">
    <source>
        <dbReference type="ARBA" id="ARBA00023118"/>
    </source>
</evidence>
<comment type="function">
    <text evidence="9">CRISPR (clustered regularly interspaced short palindromic repeat), is an adaptive immune system that provides protection against mobile genetic elements (viruses, transposable elements and conjugative plasmids). CRISPR clusters contain sequences complementary to antecedent mobile elements and target invading nucleic acids. CRISPR clusters are transcribed and processed into CRISPR RNA (crRNA). Functions as a ssRNA-specific endoribonuclease. Involved in the integration of spacer DNA into the CRISPR cassette.</text>
</comment>
<keyword evidence="6 9" id="KW-0378">Hydrolase</keyword>
<dbReference type="EMBL" id="CP014672">
    <property type="protein sequence ID" value="ANW98977.1"/>
    <property type="molecule type" value="Genomic_DNA"/>
</dbReference>
<dbReference type="HAMAP" id="MF_01471">
    <property type="entry name" value="Cas2"/>
    <property type="match status" value="1"/>
</dbReference>
<dbReference type="Pfam" id="PF09827">
    <property type="entry name" value="CRISPR_Cas2"/>
    <property type="match status" value="1"/>
</dbReference>
<dbReference type="Gene3D" id="3.30.70.240">
    <property type="match status" value="1"/>
</dbReference>
<keyword evidence="3 9" id="KW-0540">Nuclease</keyword>
<dbReference type="NCBIfam" id="TIGR01573">
    <property type="entry name" value="cas2"/>
    <property type="match status" value="1"/>
</dbReference>
<dbReference type="SUPFAM" id="SSF143430">
    <property type="entry name" value="TTP0101/SSO1404-like"/>
    <property type="match status" value="1"/>
</dbReference>
<dbReference type="GO" id="GO:0046872">
    <property type="term" value="F:metal ion binding"/>
    <property type="evidence" value="ECO:0007669"/>
    <property type="project" value="UniProtKB-UniRule"/>
</dbReference>
<evidence type="ECO:0000256" key="1">
    <source>
        <dbReference type="ARBA" id="ARBA00001946"/>
    </source>
</evidence>
<comment type="cofactor">
    <cofactor evidence="1 9">
        <name>Mg(2+)</name>
        <dbReference type="ChEBI" id="CHEBI:18420"/>
    </cofactor>
</comment>
<keyword evidence="7 9" id="KW-0460">Magnesium</keyword>
<dbReference type="InterPro" id="IPR019199">
    <property type="entry name" value="Virulence_VapD/CRISPR_Cas2"/>
</dbReference>
<evidence type="ECO:0000313" key="11">
    <source>
        <dbReference type="Proteomes" id="UP000092971"/>
    </source>
</evidence>
<evidence type="ECO:0000313" key="10">
    <source>
        <dbReference type="EMBL" id="ANW98977.1"/>
    </source>
</evidence>
<proteinExistence type="inferred from homology"/>
<reference evidence="10 11" key="1">
    <citation type="submission" date="2016-02" db="EMBL/GenBank/DDBJ databases">
        <title>Comparison of Clostridium stercorarium subspecies using comparative genomics and transcriptomics.</title>
        <authorList>
            <person name="Schellenberg J."/>
            <person name="Thallinger G."/>
            <person name="Levin D.B."/>
            <person name="Zhang X."/>
            <person name="Alvare G."/>
            <person name="Fristensky B."/>
            <person name="Sparling R."/>
        </authorList>
    </citation>
    <scope>NUCLEOTIDE SEQUENCE [LARGE SCALE GENOMIC DNA]</scope>
    <source>
        <strain evidence="10 11">DSM 2910</strain>
    </source>
</reference>
<dbReference type="EC" id="3.1.-.-" evidence="9"/>
<dbReference type="Proteomes" id="UP000092971">
    <property type="component" value="Chromosome"/>
</dbReference>
<evidence type="ECO:0000256" key="3">
    <source>
        <dbReference type="ARBA" id="ARBA00022722"/>
    </source>
</evidence>
<feature type="binding site" evidence="9">
    <location>
        <position position="8"/>
    </location>
    <ligand>
        <name>Mg(2+)</name>
        <dbReference type="ChEBI" id="CHEBI:18420"/>
        <note>catalytic</note>
    </ligand>
</feature>
<sequence>MYIILVYDIVLDETGPSVLRKVFKECKKYLVHVQNSVFEGELSESQLFKLEMSLKKLLRKDKDSLIVFKTRNEKWLDKEFWGKEDNATSNFL</sequence>
<gene>
    <name evidence="9" type="primary">cas2</name>
    <name evidence="10" type="ORF">CSTERTH_08040</name>
</gene>
<dbReference type="AlphaFoldDB" id="A0A1B1YDZ9"/>